<keyword evidence="4 6" id="KW-1133">Transmembrane helix</keyword>
<dbReference type="InterPro" id="IPR006696">
    <property type="entry name" value="DUF423"/>
</dbReference>
<evidence type="ECO:0000256" key="6">
    <source>
        <dbReference type="SAM" id="Phobius"/>
    </source>
</evidence>
<gene>
    <name evidence="7" type="ORF">AU14_08490</name>
</gene>
<dbReference type="Pfam" id="PF04241">
    <property type="entry name" value="DUF423"/>
    <property type="match status" value="1"/>
</dbReference>
<evidence type="ECO:0000313" key="8">
    <source>
        <dbReference type="Proteomes" id="UP000061489"/>
    </source>
</evidence>
<dbReference type="KEGG" id="msx:AU14_08490"/>
<name>W5YQ74_9GAMM</name>
<evidence type="ECO:0000256" key="1">
    <source>
        <dbReference type="ARBA" id="ARBA00004141"/>
    </source>
</evidence>
<dbReference type="HOGENOM" id="CLU_096548_3_3_6"/>
<comment type="subcellular location">
    <subcellularLocation>
        <location evidence="1">Membrane</location>
        <topology evidence="1">Multi-pass membrane protein</topology>
    </subcellularLocation>
</comment>
<keyword evidence="3 6" id="KW-0812">Transmembrane</keyword>
<keyword evidence="5 6" id="KW-0472">Membrane</keyword>
<evidence type="ECO:0000256" key="3">
    <source>
        <dbReference type="ARBA" id="ARBA00022692"/>
    </source>
</evidence>
<evidence type="ECO:0000256" key="2">
    <source>
        <dbReference type="ARBA" id="ARBA00009694"/>
    </source>
</evidence>
<evidence type="ECO:0000256" key="5">
    <source>
        <dbReference type="ARBA" id="ARBA00023136"/>
    </source>
</evidence>
<dbReference type="Proteomes" id="UP000061489">
    <property type="component" value="Chromosome"/>
</dbReference>
<organism evidence="7 8">
    <name type="scientific">Marinobacter similis</name>
    <dbReference type="NCBI Taxonomy" id="1420916"/>
    <lineage>
        <taxon>Bacteria</taxon>
        <taxon>Pseudomonadati</taxon>
        <taxon>Pseudomonadota</taxon>
        <taxon>Gammaproteobacteria</taxon>
        <taxon>Pseudomonadales</taxon>
        <taxon>Marinobacteraceae</taxon>
        <taxon>Marinobacter</taxon>
    </lineage>
</organism>
<dbReference type="AlphaFoldDB" id="W5YQ74"/>
<sequence>MMRAPLALGAGAALLAVMAGAFGSHGLRGTLDARGLEVFQTAVTYQMHHAIALVLVALLALTSLSRRLLACAAVLFSAGIVLFSGSLYLLVLTDLRWIGPLTPLGGLCFMMAWALLVVAAVRHPRVPGQS</sequence>
<feature type="transmembrane region" description="Helical" evidence="6">
    <location>
        <begin position="97"/>
        <end position="121"/>
    </location>
</feature>
<reference evidence="7 8" key="1">
    <citation type="journal article" date="2014" name="Genome Announc.">
        <title>Draft Genome Sequences of Marinobacter similis A3d10T and Marinobacter salarius R9SW1T.</title>
        <authorList>
            <person name="Ivanova E.P."/>
            <person name="Ng H.J."/>
            <person name="Webb H.K."/>
            <person name="Feng G."/>
            <person name="Oshima K."/>
            <person name="Hattori M."/>
            <person name="Ohkuma M."/>
            <person name="Sergeev A.F."/>
            <person name="Mikhailov V.V."/>
            <person name="Crawford R.J."/>
            <person name="Sawabe T."/>
        </authorList>
    </citation>
    <scope>NUCLEOTIDE SEQUENCE [LARGE SCALE GENOMIC DNA]</scope>
    <source>
        <strain evidence="7 8">A3d10</strain>
    </source>
</reference>
<evidence type="ECO:0008006" key="9">
    <source>
        <dbReference type="Google" id="ProtNLM"/>
    </source>
</evidence>
<feature type="transmembrane region" description="Helical" evidence="6">
    <location>
        <begin position="42"/>
        <end position="61"/>
    </location>
</feature>
<dbReference type="PANTHER" id="PTHR43461:SF1">
    <property type="entry name" value="TRANSMEMBRANE PROTEIN 256"/>
    <property type="match status" value="1"/>
</dbReference>
<feature type="transmembrane region" description="Helical" evidence="6">
    <location>
        <begin position="68"/>
        <end position="91"/>
    </location>
</feature>
<proteinExistence type="inferred from homology"/>
<accession>W5YQ74</accession>
<dbReference type="STRING" id="1420916.AU14_08490"/>
<keyword evidence="8" id="KW-1185">Reference proteome</keyword>
<dbReference type="PANTHER" id="PTHR43461">
    <property type="entry name" value="TRANSMEMBRANE PROTEIN 256"/>
    <property type="match status" value="1"/>
</dbReference>
<protein>
    <recommendedName>
        <fullName evidence="9">DUF423 domain-containing protein</fullName>
    </recommendedName>
</protein>
<comment type="similarity">
    <text evidence="2">Belongs to the UPF0382 family.</text>
</comment>
<dbReference type="GO" id="GO:0005886">
    <property type="term" value="C:plasma membrane"/>
    <property type="evidence" value="ECO:0007669"/>
    <property type="project" value="TreeGrafter"/>
</dbReference>
<evidence type="ECO:0000256" key="4">
    <source>
        <dbReference type="ARBA" id="ARBA00022989"/>
    </source>
</evidence>
<evidence type="ECO:0000313" key="7">
    <source>
        <dbReference type="EMBL" id="AHI28633.1"/>
    </source>
</evidence>
<dbReference type="EMBL" id="CP007151">
    <property type="protein sequence ID" value="AHI28633.1"/>
    <property type="molecule type" value="Genomic_DNA"/>
</dbReference>